<keyword evidence="3" id="KW-1185">Reference proteome</keyword>
<dbReference type="AlphaFoldDB" id="A0ABD3S0K9"/>
<protein>
    <submittedName>
        <fullName evidence="2">Uncharacterized protein</fullName>
    </submittedName>
</protein>
<name>A0ABD3S0K9_9LAMI</name>
<sequence length="29" mass="3450">MKLERRRVSIKSPSSFRADSLPNMNPYLR</sequence>
<evidence type="ECO:0000313" key="3">
    <source>
        <dbReference type="Proteomes" id="UP001634393"/>
    </source>
</evidence>
<evidence type="ECO:0000256" key="1">
    <source>
        <dbReference type="SAM" id="MobiDB-lite"/>
    </source>
</evidence>
<feature type="region of interest" description="Disordered" evidence="1">
    <location>
        <begin position="1"/>
        <end position="29"/>
    </location>
</feature>
<comment type="caution">
    <text evidence="2">The sequence shown here is derived from an EMBL/GenBank/DDBJ whole genome shotgun (WGS) entry which is preliminary data.</text>
</comment>
<dbReference type="Proteomes" id="UP001634393">
    <property type="component" value="Unassembled WGS sequence"/>
</dbReference>
<accession>A0ABD3S0K9</accession>
<proteinExistence type="predicted"/>
<reference evidence="2 3" key="1">
    <citation type="submission" date="2024-12" db="EMBL/GenBank/DDBJ databases">
        <title>The unique morphological basis and parallel evolutionary history of personate flowers in Penstemon.</title>
        <authorList>
            <person name="Depatie T.H."/>
            <person name="Wessinger C.A."/>
        </authorList>
    </citation>
    <scope>NUCLEOTIDE SEQUENCE [LARGE SCALE GENOMIC DNA]</scope>
    <source>
        <strain evidence="2">WTNN_2</strain>
        <tissue evidence="2">Leaf</tissue>
    </source>
</reference>
<dbReference type="EMBL" id="JBJXBP010000007">
    <property type="protein sequence ID" value="KAL3817961.1"/>
    <property type="molecule type" value="Genomic_DNA"/>
</dbReference>
<evidence type="ECO:0000313" key="2">
    <source>
        <dbReference type="EMBL" id="KAL3817961.1"/>
    </source>
</evidence>
<gene>
    <name evidence="2" type="ORF">ACJIZ3_003866</name>
</gene>
<organism evidence="2 3">
    <name type="scientific">Penstemon smallii</name>
    <dbReference type="NCBI Taxonomy" id="265156"/>
    <lineage>
        <taxon>Eukaryota</taxon>
        <taxon>Viridiplantae</taxon>
        <taxon>Streptophyta</taxon>
        <taxon>Embryophyta</taxon>
        <taxon>Tracheophyta</taxon>
        <taxon>Spermatophyta</taxon>
        <taxon>Magnoliopsida</taxon>
        <taxon>eudicotyledons</taxon>
        <taxon>Gunneridae</taxon>
        <taxon>Pentapetalae</taxon>
        <taxon>asterids</taxon>
        <taxon>lamiids</taxon>
        <taxon>Lamiales</taxon>
        <taxon>Plantaginaceae</taxon>
        <taxon>Cheloneae</taxon>
        <taxon>Penstemon</taxon>
    </lineage>
</organism>